<proteinExistence type="predicted"/>
<accession>A0AC35GNM0</accession>
<name>A0AC35GNM0_9BILA</name>
<organism evidence="1 2">
    <name type="scientific">Panagrolaimus sp. PS1159</name>
    <dbReference type="NCBI Taxonomy" id="55785"/>
    <lineage>
        <taxon>Eukaryota</taxon>
        <taxon>Metazoa</taxon>
        <taxon>Ecdysozoa</taxon>
        <taxon>Nematoda</taxon>
        <taxon>Chromadorea</taxon>
        <taxon>Rhabditida</taxon>
        <taxon>Tylenchina</taxon>
        <taxon>Panagrolaimomorpha</taxon>
        <taxon>Panagrolaimoidea</taxon>
        <taxon>Panagrolaimidae</taxon>
        <taxon>Panagrolaimus</taxon>
    </lineage>
</organism>
<protein>
    <submittedName>
        <fullName evidence="2">Uncharacterized protein</fullName>
    </submittedName>
</protein>
<dbReference type="Proteomes" id="UP000887580">
    <property type="component" value="Unplaced"/>
</dbReference>
<evidence type="ECO:0000313" key="1">
    <source>
        <dbReference type="Proteomes" id="UP000887580"/>
    </source>
</evidence>
<reference evidence="2" key="1">
    <citation type="submission" date="2022-11" db="UniProtKB">
        <authorList>
            <consortium name="WormBaseParasite"/>
        </authorList>
    </citation>
    <scope>IDENTIFICATION</scope>
</reference>
<sequence length="81" mass="9227">MRVLFVFALAAVLIASVFGNLHRGARYTDQNYHIGEPHMFHRRVARQAHNSNQHKSNSKAPQSHTRVQGKSIFSQSRNTNT</sequence>
<dbReference type="WBParaSite" id="PS1159_v2.g6938.t1">
    <property type="protein sequence ID" value="PS1159_v2.g6938.t1"/>
    <property type="gene ID" value="PS1159_v2.g6938"/>
</dbReference>
<evidence type="ECO:0000313" key="2">
    <source>
        <dbReference type="WBParaSite" id="PS1159_v2.g6938.t1"/>
    </source>
</evidence>